<evidence type="ECO:0000256" key="6">
    <source>
        <dbReference type="SAM" id="SignalP"/>
    </source>
</evidence>
<feature type="compositionally biased region" description="Polar residues" evidence="5">
    <location>
        <begin position="76"/>
        <end position="85"/>
    </location>
</feature>
<feature type="chain" id="PRO_5046741640" evidence="6">
    <location>
        <begin position="27"/>
        <end position="395"/>
    </location>
</feature>
<dbReference type="InterPro" id="IPR051202">
    <property type="entry name" value="Peptidase_C40"/>
</dbReference>
<keyword evidence="2" id="KW-0645">Protease</keyword>
<organism evidence="8 9">
    <name type="scientific">Aequitasia blattaphilus</name>
    <dbReference type="NCBI Taxonomy" id="2949332"/>
    <lineage>
        <taxon>Bacteria</taxon>
        <taxon>Bacillati</taxon>
        <taxon>Bacillota</taxon>
        <taxon>Clostridia</taxon>
        <taxon>Lachnospirales</taxon>
        <taxon>Lachnospiraceae</taxon>
        <taxon>Aequitasia</taxon>
    </lineage>
</organism>
<accession>A0ABT1E9B7</accession>
<evidence type="ECO:0000256" key="3">
    <source>
        <dbReference type="ARBA" id="ARBA00022801"/>
    </source>
</evidence>
<feature type="compositionally biased region" description="Acidic residues" evidence="5">
    <location>
        <begin position="43"/>
        <end position="75"/>
    </location>
</feature>
<reference evidence="8 9" key="1">
    <citation type="journal article" date="2022" name="Genome Biol. Evol.">
        <title>Host diet, physiology and behaviors set the stage for Lachnospiraceae cladogenesis.</title>
        <authorList>
            <person name="Vera-Ponce De Leon A."/>
            <person name="Schneider M."/>
            <person name="Jahnes B.C."/>
            <person name="Sadowski V."/>
            <person name="Camuy-Velez L.A."/>
            <person name="Duan J."/>
            <person name="Sabree Z.L."/>
        </authorList>
    </citation>
    <scope>NUCLEOTIDE SEQUENCE [LARGE SCALE GENOMIC DNA]</scope>
    <source>
        <strain evidence="8 9">PAL113</strain>
    </source>
</reference>
<evidence type="ECO:0000256" key="1">
    <source>
        <dbReference type="ARBA" id="ARBA00007074"/>
    </source>
</evidence>
<dbReference type="Proteomes" id="UP001523566">
    <property type="component" value="Unassembled WGS sequence"/>
</dbReference>
<dbReference type="PANTHER" id="PTHR47053:SF1">
    <property type="entry name" value="MUREIN DD-ENDOPEPTIDASE MEPH-RELATED"/>
    <property type="match status" value="1"/>
</dbReference>
<dbReference type="Pfam" id="PF00877">
    <property type="entry name" value="NLPC_P60"/>
    <property type="match status" value="1"/>
</dbReference>
<keyword evidence="6" id="KW-0732">Signal</keyword>
<comment type="caution">
    <text evidence="8">The sequence shown here is derived from an EMBL/GenBank/DDBJ whole genome shotgun (WGS) entry which is preliminary data.</text>
</comment>
<dbReference type="PROSITE" id="PS51935">
    <property type="entry name" value="NLPC_P60"/>
    <property type="match status" value="1"/>
</dbReference>
<name>A0ABT1E9B7_9FIRM</name>
<evidence type="ECO:0000256" key="2">
    <source>
        <dbReference type="ARBA" id="ARBA00022670"/>
    </source>
</evidence>
<dbReference type="PANTHER" id="PTHR47053">
    <property type="entry name" value="MUREIN DD-ENDOPEPTIDASE MEPH-RELATED"/>
    <property type="match status" value="1"/>
</dbReference>
<dbReference type="EMBL" id="JAMZFW010000010">
    <property type="protein sequence ID" value="MCP1102413.1"/>
    <property type="molecule type" value="Genomic_DNA"/>
</dbReference>
<protein>
    <submittedName>
        <fullName evidence="8">C40 family peptidase</fullName>
    </submittedName>
</protein>
<evidence type="ECO:0000313" key="8">
    <source>
        <dbReference type="EMBL" id="MCP1102413.1"/>
    </source>
</evidence>
<gene>
    <name evidence="8" type="ORF">NK125_08315</name>
</gene>
<proteinExistence type="inferred from homology"/>
<dbReference type="SUPFAM" id="SSF54001">
    <property type="entry name" value="Cysteine proteinases"/>
    <property type="match status" value="1"/>
</dbReference>
<keyword evidence="4" id="KW-0788">Thiol protease</keyword>
<keyword evidence="3" id="KW-0378">Hydrolase</keyword>
<evidence type="ECO:0000259" key="7">
    <source>
        <dbReference type="PROSITE" id="PS51935"/>
    </source>
</evidence>
<comment type="similarity">
    <text evidence="1">Belongs to the peptidase C40 family.</text>
</comment>
<evidence type="ECO:0000313" key="9">
    <source>
        <dbReference type="Proteomes" id="UP001523566"/>
    </source>
</evidence>
<sequence length="395" mass="44569">MKKRVKSIGFALVLLVMIFQPGGTLGEPEGTEEEVEIIQEEALEEEIKEEEEAEIVEAEQEEEQEEEQEPQESQEDLTGSTIWPGTNVQQKDLKDRYHLTFSEDFSEVMKAIESDYRKEYKLPEEGDIVLKATNWQDIIAVYLLKKQQKGETELFLSGDDQEDLKRVYREMNRVVALEPARILYLSVKEEAVRFQSVSVEALIRQDQSLEQPVYKESEQEFLRAYSSEECRLLCAAETGIEEFLNQSEEEIDGKRQAVRKNAFQAIGKVSYIWGGKSDAIGLDSRWKDKNAFGLDCSGFVSWAFLNGVHENIGGGTTGQWMASVPVTQEEARPGDLVFLGPPTESDEIPHVGIVAGKDRLGGLIAIHCNASDKGVTVEAAYPAGFRYVRRPIIFQ</sequence>
<feature type="signal peptide" evidence="6">
    <location>
        <begin position="1"/>
        <end position="26"/>
    </location>
</feature>
<feature type="region of interest" description="Disordered" evidence="5">
    <location>
        <begin position="43"/>
        <end position="85"/>
    </location>
</feature>
<dbReference type="InterPro" id="IPR038765">
    <property type="entry name" value="Papain-like_cys_pep_sf"/>
</dbReference>
<keyword evidence="9" id="KW-1185">Reference proteome</keyword>
<evidence type="ECO:0000256" key="4">
    <source>
        <dbReference type="ARBA" id="ARBA00022807"/>
    </source>
</evidence>
<dbReference type="Gene3D" id="3.90.1720.10">
    <property type="entry name" value="endopeptidase domain like (from Nostoc punctiforme)"/>
    <property type="match status" value="1"/>
</dbReference>
<feature type="domain" description="NlpC/P60" evidence="7">
    <location>
        <begin position="251"/>
        <end position="395"/>
    </location>
</feature>
<dbReference type="RefSeq" id="WP_262066198.1">
    <property type="nucleotide sequence ID" value="NZ_JAMXOD010000010.1"/>
</dbReference>
<dbReference type="InterPro" id="IPR000064">
    <property type="entry name" value="NLP_P60_dom"/>
</dbReference>
<evidence type="ECO:0000256" key="5">
    <source>
        <dbReference type="SAM" id="MobiDB-lite"/>
    </source>
</evidence>